<dbReference type="InterPro" id="IPR001492">
    <property type="entry name" value="Flagellin"/>
</dbReference>
<accession>A0A1L8CKM1</accession>
<keyword evidence="6" id="KW-0282">Flagellum</keyword>
<dbReference type="GO" id="GO:0005576">
    <property type="term" value="C:extracellular region"/>
    <property type="evidence" value="ECO:0007669"/>
    <property type="project" value="UniProtKB-SubCell"/>
</dbReference>
<dbReference type="InterPro" id="IPR013384">
    <property type="entry name" value="Flagell_FlgL"/>
</dbReference>
<comment type="subcellular location">
    <subcellularLocation>
        <location evidence="1">Bacterial flagellum</location>
    </subcellularLocation>
    <subcellularLocation>
        <location evidence="2">Secreted</location>
    </subcellularLocation>
</comment>
<dbReference type="AlphaFoldDB" id="A0A1L8CKM1"/>
<dbReference type="RefSeq" id="WP_072658621.1">
    <property type="nucleotide sequence ID" value="NZ_BDFD01000002.1"/>
</dbReference>
<dbReference type="EMBL" id="BDFD01000002">
    <property type="protein sequence ID" value="GAV19435.1"/>
    <property type="molecule type" value="Genomic_DNA"/>
</dbReference>
<dbReference type="GO" id="GO:0009424">
    <property type="term" value="C:bacterial-type flagellum hook"/>
    <property type="evidence" value="ECO:0007669"/>
    <property type="project" value="InterPro"/>
</dbReference>
<name>A0A1L8CKM1_9PROT</name>
<dbReference type="NCBIfam" id="TIGR02550">
    <property type="entry name" value="flagell_flgL"/>
    <property type="match status" value="1"/>
</dbReference>
<dbReference type="GO" id="GO:0005198">
    <property type="term" value="F:structural molecule activity"/>
    <property type="evidence" value="ECO:0007669"/>
    <property type="project" value="InterPro"/>
</dbReference>
<dbReference type="PANTHER" id="PTHR42792:SF1">
    <property type="entry name" value="FLAGELLAR HOOK-ASSOCIATED PROTEIN 3"/>
    <property type="match status" value="1"/>
</dbReference>
<evidence type="ECO:0000256" key="1">
    <source>
        <dbReference type="ARBA" id="ARBA00004365"/>
    </source>
</evidence>
<organism evidence="6 7">
    <name type="scientific">Mariprofundus micogutta</name>
    <dbReference type="NCBI Taxonomy" id="1921010"/>
    <lineage>
        <taxon>Bacteria</taxon>
        <taxon>Pseudomonadati</taxon>
        <taxon>Pseudomonadota</taxon>
        <taxon>Candidatius Mariprofundia</taxon>
        <taxon>Mariprofundales</taxon>
        <taxon>Mariprofundaceae</taxon>
        <taxon>Mariprofundus</taxon>
    </lineage>
</organism>
<dbReference type="InterPro" id="IPR001029">
    <property type="entry name" value="Flagellin_N"/>
</dbReference>
<dbReference type="Proteomes" id="UP000231632">
    <property type="component" value="Unassembled WGS sequence"/>
</dbReference>
<comment type="similarity">
    <text evidence="3">Belongs to the bacterial flagellin family.</text>
</comment>
<evidence type="ECO:0000259" key="5">
    <source>
        <dbReference type="Pfam" id="PF00669"/>
    </source>
</evidence>
<keyword evidence="6" id="KW-0969">Cilium</keyword>
<comment type="caution">
    <text evidence="6">The sequence shown here is derived from an EMBL/GenBank/DDBJ whole genome shotgun (WGS) entry which is preliminary data.</text>
</comment>
<proteinExistence type="inferred from homology"/>
<dbReference type="SUPFAM" id="SSF64518">
    <property type="entry name" value="Phase 1 flagellin"/>
    <property type="match status" value="1"/>
</dbReference>
<keyword evidence="6" id="KW-0966">Cell projection</keyword>
<evidence type="ECO:0000256" key="2">
    <source>
        <dbReference type="ARBA" id="ARBA00004613"/>
    </source>
</evidence>
<reference evidence="6 7" key="1">
    <citation type="journal article" date="2017" name="Arch. Microbiol.">
        <title>Mariprofundus micogutta sp. nov., a novel iron-oxidizing zetaproteobacterium isolated from a deep-sea hydrothermal field at the Bayonnaise knoll of the Izu-Ogasawara arc, and a description of Mariprofundales ord. nov. and Zetaproteobacteria classis nov.</title>
        <authorList>
            <person name="Makita H."/>
            <person name="Tanaka E."/>
            <person name="Mitsunobu S."/>
            <person name="Miyazaki M."/>
            <person name="Nunoura T."/>
            <person name="Uematsu K."/>
            <person name="Takaki Y."/>
            <person name="Nishi S."/>
            <person name="Shimamura S."/>
            <person name="Takai K."/>
        </authorList>
    </citation>
    <scope>NUCLEOTIDE SEQUENCE [LARGE SCALE GENOMIC DNA]</scope>
    <source>
        <strain evidence="6 7">ET2</strain>
    </source>
</reference>
<dbReference type="PANTHER" id="PTHR42792">
    <property type="entry name" value="FLAGELLIN"/>
    <property type="match status" value="1"/>
</dbReference>
<gene>
    <name evidence="6" type="ORF">MMIC_P0369</name>
</gene>
<keyword evidence="4" id="KW-0975">Bacterial flagellum</keyword>
<sequence>MRITTSQLYDNLLQGVQQQLNIQNKGNAQITSGTRFQTPAEAALDYRTSLDIRHAQKSVDGGIEAIAIAESRLAVSQNHLNNMGNIFSRAQTLAVQQASGQISSIDRQAAISEITHLTTTMLNNANQKWQGQALFSGTAVDKVPFVTNAFNAGTAVFAAGANTSITNISQTANPSAVNDTYAVTLDAAGTSIASITNSLGTNLLAAPVPLVAGANAVTLSNSAELSITYNGTPDTVNQAGGSLTVSGATAAGSVSYAGSDQDRVVTVNPSLQITSNIRGDDPAFTAAFQALQDFKTALQTNNIQGVTASIGALTAAGEALIDITADVGARIDALQITKTSYEDMKSHFAIRLSTHEGVDIASVVTEMKLSEIALQASYSQISKLQNLSLINFLG</sequence>
<dbReference type="OrthoDB" id="9758307at2"/>
<dbReference type="STRING" id="1921010.MMIC_P0369"/>
<dbReference type="GO" id="GO:0071973">
    <property type="term" value="P:bacterial-type flagellum-dependent cell motility"/>
    <property type="evidence" value="ECO:0007669"/>
    <property type="project" value="InterPro"/>
</dbReference>
<evidence type="ECO:0000313" key="7">
    <source>
        <dbReference type="Proteomes" id="UP000231632"/>
    </source>
</evidence>
<protein>
    <submittedName>
        <fullName evidence="6">Flagellar hook-associated protein 3 FlgL</fullName>
    </submittedName>
</protein>
<keyword evidence="7" id="KW-1185">Reference proteome</keyword>
<evidence type="ECO:0000313" key="6">
    <source>
        <dbReference type="EMBL" id="GAV19435.1"/>
    </source>
</evidence>
<dbReference type="Pfam" id="PF00669">
    <property type="entry name" value="Flagellin_N"/>
    <property type="match status" value="1"/>
</dbReference>
<evidence type="ECO:0000256" key="4">
    <source>
        <dbReference type="ARBA" id="ARBA00023143"/>
    </source>
</evidence>
<evidence type="ECO:0000256" key="3">
    <source>
        <dbReference type="ARBA" id="ARBA00005709"/>
    </source>
</evidence>
<dbReference type="Gene3D" id="1.20.1330.10">
    <property type="entry name" value="f41 fragment of flagellin, N-terminal domain"/>
    <property type="match status" value="2"/>
</dbReference>
<feature type="domain" description="Flagellin N-terminal" evidence="5">
    <location>
        <begin position="3"/>
        <end position="138"/>
    </location>
</feature>